<dbReference type="InterPro" id="IPR051540">
    <property type="entry name" value="S-2-haloacid_dehalogenase"/>
</dbReference>
<dbReference type="PRINTS" id="PR00413">
    <property type="entry name" value="HADHALOGNASE"/>
</dbReference>
<dbReference type="CDD" id="cd02588">
    <property type="entry name" value="HAD_L2-DEX"/>
    <property type="match status" value="1"/>
</dbReference>
<dbReference type="SUPFAM" id="SSF56784">
    <property type="entry name" value="HAD-like"/>
    <property type="match status" value="1"/>
</dbReference>
<dbReference type="NCBIfam" id="TIGR01549">
    <property type="entry name" value="HAD-SF-IA-v1"/>
    <property type="match status" value="1"/>
</dbReference>
<proteinExistence type="inferred from homology"/>
<sequence>MTIKAFIYDAYGTLFDVHSVTEKAESLFNGYGKQISEAWRQKQVEYFMLHQLTDRYIPFSEITKNALSYTLNKLSLSYKKEDLDHLMNAYLELQAYEEVSETLKNLNRRKVKQTIFSNGTKDMLTPLVKKRELSDFCNVLSVDDVKQYKPSPAAYKYAHESLGVNCDEILFMSSNFWDITGASSYGFKTAWINRSKLPEDVLGIEPDYIYSNLKELLNI</sequence>
<evidence type="ECO:0000313" key="3">
    <source>
        <dbReference type="EMBL" id="MBN3545254.1"/>
    </source>
</evidence>
<dbReference type="EMBL" id="JAFHKS010000042">
    <property type="protein sequence ID" value="MBN3545254.1"/>
    <property type="molecule type" value="Genomic_DNA"/>
</dbReference>
<dbReference type="PANTHER" id="PTHR43316">
    <property type="entry name" value="HYDROLASE, HALOACID DELAHOGENASE-RELATED"/>
    <property type="match status" value="1"/>
</dbReference>
<dbReference type="SFLD" id="SFLDG01129">
    <property type="entry name" value="C1.5:_HAD__Beta-PGM__Phosphata"/>
    <property type="match status" value="1"/>
</dbReference>
<comment type="caution">
    <text evidence="3">The sequence shown here is derived from an EMBL/GenBank/DDBJ whole genome shotgun (WGS) entry which is preliminary data.</text>
</comment>
<dbReference type="InterPro" id="IPR023198">
    <property type="entry name" value="PGP-like_dom2"/>
</dbReference>
<dbReference type="RefSeq" id="WP_188403123.1">
    <property type="nucleotide sequence ID" value="NZ_BMCE01000002.1"/>
</dbReference>
<evidence type="ECO:0000313" key="4">
    <source>
        <dbReference type="Proteomes" id="UP001319060"/>
    </source>
</evidence>
<protein>
    <submittedName>
        <fullName evidence="3">Haloacid dehalogenase type II</fullName>
    </submittedName>
</protein>
<dbReference type="InterPro" id="IPR006328">
    <property type="entry name" value="2-HAD"/>
</dbReference>
<comment type="similarity">
    <text evidence="1">Belongs to the HAD-like hydrolase superfamily. S-2-haloalkanoic acid dehalogenase family.</text>
</comment>
<dbReference type="Pfam" id="PF00702">
    <property type="entry name" value="Hydrolase"/>
    <property type="match status" value="1"/>
</dbReference>
<dbReference type="InterPro" id="IPR023214">
    <property type="entry name" value="HAD_sf"/>
</dbReference>
<gene>
    <name evidence="3" type="ORF">JYA64_08110</name>
</gene>
<keyword evidence="4" id="KW-1185">Reference proteome</keyword>
<dbReference type="InterPro" id="IPR006439">
    <property type="entry name" value="HAD-SF_hydro_IA"/>
</dbReference>
<dbReference type="Proteomes" id="UP001319060">
    <property type="component" value="Unassembled WGS sequence"/>
</dbReference>
<dbReference type="Gene3D" id="3.40.50.1000">
    <property type="entry name" value="HAD superfamily/HAD-like"/>
    <property type="match status" value="1"/>
</dbReference>
<dbReference type="PANTHER" id="PTHR43316:SF3">
    <property type="entry name" value="HALOACID DEHALOGENASE, TYPE II (AFU_ORTHOLOGUE AFUA_2G07750)-RELATED"/>
    <property type="match status" value="1"/>
</dbReference>
<evidence type="ECO:0000256" key="2">
    <source>
        <dbReference type="ARBA" id="ARBA00022801"/>
    </source>
</evidence>
<dbReference type="SFLD" id="SFLDF00045">
    <property type="entry name" value="2-haloacid_dehalogenase"/>
    <property type="match status" value="1"/>
</dbReference>
<dbReference type="NCBIfam" id="TIGR01493">
    <property type="entry name" value="HAD-SF-IA-v2"/>
    <property type="match status" value="1"/>
</dbReference>
<keyword evidence="2" id="KW-0378">Hydrolase</keyword>
<evidence type="ECO:0000256" key="1">
    <source>
        <dbReference type="ARBA" id="ARBA00008106"/>
    </source>
</evidence>
<dbReference type="NCBIfam" id="TIGR01428">
    <property type="entry name" value="HAD_type_II"/>
    <property type="match status" value="1"/>
</dbReference>
<name>A0ABS2ZF55_9BACL</name>
<dbReference type="SFLD" id="SFLDS00003">
    <property type="entry name" value="Haloacid_Dehalogenase"/>
    <property type="match status" value="1"/>
</dbReference>
<accession>A0ABS2ZF55</accession>
<reference evidence="3 4" key="1">
    <citation type="submission" date="2021-01" db="EMBL/GenBank/DDBJ databases">
        <title>Genome Sequencing of Type Strains.</title>
        <authorList>
            <person name="Lemaire J.F."/>
            <person name="Inderbitzin P."/>
            <person name="Collins S.B."/>
            <person name="Wespe N."/>
            <person name="Knight-Connoni V."/>
        </authorList>
    </citation>
    <scope>NUCLEOTIDE SEQUENCE [LARGE SCALE GENOMIC DNA]</scope>
    <source>
        <strain evidence="3 4">DSM 14730</strain>
    </source>
</reference>
<dbReference type="SFLD" id="SFLDG01135">
    <property type="entry name" value="C1.5.6:_HAD__Beta-PGM__Phospha"/>
    <property type="match status" value="1"/>
</dbReference>
<dbReference type="Gene3D" id="1.10.150.240">
    <property type="entry name" value="Putative phosphatase, domain 2"/>
    <property type="match status" value="1"/>
</dbReference>
<dbReference type="InterPro" id="IPR036412">
    <property type="entry name" value="HAD-like_sf"/>
</dbReference>
<organism evidence="3 4">
    <name type="scientific">Fictibacillus barbaricus</name>
    <dbReference type="NCBI Taxonomy" id="182136"/>
    <lineage>
        <taxon>Bacteria</taxon>
        <taxon>Bacillati</taxon>
        <taxon>Bacillota</taxon>
        <taxon>Bacilli</taxon>
        <taxon>Bacillales</taxon>
        <taxon>Fictibacillaceae</taxon>
        <taxon>Fictibacillus</taxon>
    </lineage>
</organism>